<evidence type="ECO:0000256" key="8">
    <source>
        <dbReference type="ARBA" id="ARBA00022729"/>
    </source>
</evidence>
<keyword evidence="9" id="KW-0677">Repeat</keyword>
<keyword evidence="12" id="KW-0186">Copper</keyword>
<feature type="transmembrane region" description="Helical" evidence="16">
    <location>
        <begin position="559"/>
        <end position="581"/>
    </location>
</feature>
<evidence type="ECO:0000256" key="15">
    <source>
        <dbReference type="SAM" id="MobiDB-lite"/>
    </source>
</evidence>
<dbReference type="Pfam" id="PF07732">
    <property type="entry name" value="Cu-oxidase_3"/>
    <property type="match status" value="1"/>
</dbReference>
<evidence type="ECO:0000256" key="12">
    <source>
        <dbReference type="ARBA" id="ARBA00023008"/>
    </source>
</evidence>
<dbReference type="SUPFAM" id="SSF49503">
    <property type="entry name" value="Cupredoxins"/>
    <property type="match status" value="3"/>
</dbReference>
<keyword evidence="4" id="KW-1003">Cell membrane</keyword>
<dbReference type="PANTHER" id="PTHR11709:SF361">
    <property type="entry name" value="IRON TRANSPORT MULTICOPPER OXIDASE FET3"/>
    <property type="match status" value="1"/>
</dbReference>
<evidence type="ECO:0000259" key="19">
    <source>
        <dbReference type="Pfam" id="PF07731"/>
    </source>
</evidence>
<dbReference type="Pfam" id="PF00394">
    <property type="entry name" value="Cu-oxidase"/>
    <property type="match status" value="1"/>
</dbReference>
<name>A0A8H7ZD50_9ASCO</name>
<feature type="signal peptide" evidence="17">
    <location>
        <begin position="1"/>
        <end position="18"/>
    </location>
</feature>
<keyword evidence="5" id="KW-0410">Iron transport</keyword>
<evidence type="ECO:0000256" key="9">
    <source>
        <dbReference type="ARBA" id="ARBA00022737"/>
    </source>
</evidence>
<evidence type="ECO:0000313" key="21">
    <source>
        <dbReference type="EMBL" id="KAG5419650.1"/>
    </source>
</evidence>
<keyword evidence="22" id="KW-1185">Reference proteome</keyword>
<evidence type="ECO:0000256" key="6">
    <source>
        <dbReference type="ARBA" id="ARBA00022692"/>
    </source>
</evidence>
<evidence type="ECO:0000256" key="4">
    <source>
        <dbReference type="ARBA" id="ARBA00022475"/>
    </source>
</evidence>
<keyword evidence="13 16" id="KW-0472">Membrane</keyword>
<evidence type="ECO:0000256" key="2">
    <source>
        <dbReference type="ARBA" id="ARBA00004162"/>
    </source>
</evidence>
<feature type="domain" description="Plastocyanin-like" evidence="19">
    <location>
        <begin position="362"/>
        <end position="501"/>
    </location>
</feature>
<keyword evidence="10 16" id="KW-1133">Transmembrane helix</keyword>
<feature type="region of interest" description="Disordered" evidence="15">
    <location>
        <begin position="600"/>
        <end position="635"/>
    </location>
</feature>
<feature type="domain" description="Plastocyanin-like" evidence="20">
    <location>
        <begin position="34"/>
        <end position="145"/>
    </location>
</feature>
<protein>
    <submittedName>
        <fullName evidence="21">FET3</fullName>
    </submittedName>
</protein>
<dbReference type="InterPro" id="IPR011706">
    <property type="entry name" value="Cu-oxidase_C"/>
</dbReference>
<dbReference type="CDD" id="cd13851">
    <property type="entry name" value="CuRO_1_Fet3p"/>
    <property type="match status" value="1"/>
</dbReference>
<dbReference type="InterPro" id="IPR033138">
    <property type="entry name" value="Cu_oxidase_CS"/>
</dbReference>
<evidence type="ECO:0000259" key="20">
    <source>
        <dbReference type="Pfam" id="PF07732"/>
    </source>
</evidence>
<keyword evidence="5" id="KW-0813">Transport</keyword>
<dbReference type="InterPro" id="IPR045087">
    <property type="entry name" value="Cu-oxidase_fam"/>
</dbReference>
<comment type="cofactor">
    <cofactor evidence="1">
        <name>Cu cation</name>
        <dbReference type="ChEBI" id="CHEBI:23378"/>
    </cofactor>
</comment>
<dbReference type="GeneID" id="93650159"/>
<comment type="similarity">
    <text evidence="3">Belongs to the multicopper oxidase family.</text>
</comment>
<dbReference type="FunFam" id="2.60.40.420:FF:000025">
    <property type="entry name" value="FET5p Multicopper oxidase"/>
    <property type="match status" value="1"/>
</dbReference>
<organism evidence="21 22">
    <name type="scientific">Candida metapsilosis</name>
    <dbReference type="NCBI Taxonomy" id="273372"/>
    <lineage>
        <taxon>Eukaryota</taxon>
        <taxon>Fungi</taxon>
        <taxon>Dikarya</taxon>
        <taxon>Ascomycota</taxon>
        <taxon>Saccharomycotina</taxon>
        <taxon>Pichiomycetes</taxon>
        <taxon>Debaryomycetaceae</taxon>
        <taxon>Candida/Lodderomyces clade</taxon>
        <taxon>Candida</taxon>
    </lineage>
</organism>
<evidence type="ECO:0000256" key="5">
    <source>
        <dbReference type="ARBA" id="ARBA00022496"/>
    </source>
</evidence>
<dbReference type="Gene3D" id="2.60.40.420">
    <property type="entry name" value="Cupredoxins - blue copper proteins"/>
    <property type="match status" value="3"/>
</dbReference>
<evidence type="ECO:0000256" key="13">
    <source>
        <dbReference type="ARBA" id="ARBA00023136"/>
    </source>
</evidence>
<dbReference type="InterPro" id="IPR002355">
    <property type="entry name" value="Cu_oxidase_Cu_BS"/>
</dbReference>
<evidence type="ECO:0000256" key="7">
    <source>
        <dbReference type="ARBA" id="ARBA00022723"/>
    </source>
</evidence>
<feature type="chain" id="PRO_5034317213" evidence="17">
    <location>
        <begin position="19"/>
        <end position="635"/>
    </location>
</feature>
<comment type="caution">
    <text evidence="21">The sequence shown here is derived from an EMBL/GenBank/DDBJ whole genome shotgun (WGS) entry which is preliminary data.</text>
</comment>
<sequence length="635" mass="71920">MRLWNFLSVLFLSTLIAAETHEWWFETGWVDGLNPDGVFERSMIGFNGSWPLPTLRVKTNDRVILHLINGFDTANTTLHFHGLFQHGTGQMDGPPLVTQCPIPHGEEFIYNFTVDGQVGTYWYHSHTSGQYGDGMRGVFIIEEESKEDYPFDFDEDVVLSLSEHYHKTSDELLPDFLSRFNPTGAEPIIDNLLFNETRNATWKVEPNKTYMLRIVNTGRFISQYVWIEDHNMTVVEVDGVYTEPKEASMLYVTIAQRYTVLVTTKNSTDKNYAFMNKADDTMLDTVPKDLQLNGTNYMMYNDGDKPEQNYVDSIDDFLDDFYLVPYDKQEILDDADYTITVQVQMDNLGNGVNYAFFNNISYTAPKVPTILSVLSAGDDATNELVYGSNTNTFVLEEDEVVDLVLNNLDTGTHPFHLHGHVFQVLERGDAVDDNDDPVAFNATNHAEWPKIPMKRDTLYVRPQSYFVIRFKADNPGVWFFHCHIEWHLDQGLAIVLVENPDAIRNNETQQITDNHKQVCEKVGMPWKGNAAGNDANILDLSGENIQQKRLPTGFTAKGIVALVFSCVAGFLGLATIAVYGLQDIPDVEERVAKDLMVDIDDLEEDEEGSRDTADEIIVEGSSSVHERSSTAKLEN</sequence>
<dbReference type="EMBL" id="JAEOAQ010000002">
    <property type="protein sequence ID" value="KAG5419650.1"/>
    <property type="molecule type" value="Genomic_DNA"/>
</dbReference>
<evidence type="ECO:0000256" key="1">
    <source>
        <dbReference type="ARBA" id="ARBA00001935"/>
    </source>
</evidence>
<keyword evidence="6 16" id="KW-0812">Transmembrane</keyword>
<dbReference type="InterPro" id="IPR044130">
    <property type="entry name" value="CuRO_2_Fet3-like"/>
</dbReference>
<dbReference type="GO" id="GO:0010106">
    <property type="term" value="P:cellular response to iron ion starvation"/>
    <property type="evidence" value="ECO:0007669"/>
    <property type="project" value="TreeGrafter"/>
</dbReference>
<keyword evidence="11" id="KW-0560">Oxidoreductase</keyword>
<evidence type="ECO:0000256" key="16">
    <source>
        <dbReference type="SAM" id="Phobius"/>
    </source>
</evidence>
<keyword evidence="5" id="KW-0408">Iron</keyword>
<dbReference type="InterPro" id="IPR008972">
    <property type="entry name" value="Cupredoxin"/>
</dbReference>
<proteinExistence type="inferred from homology"/>
<evidence type="ECO:0000256" key="10">
    <source>
        <dbReference type="ARBA" id="ARBA00022989"/>
    </source>
</evidence>
<dbReference type="PROSITE" id="PS00080">
    <property type="entry name" value="MULTICOPPER_OXIDASE2"/>
    <property type="match status" value="1"/>
</dbReference>
<evidence type="ECO:0000256" key="14">
    <source>
        <dbReference type="ARBA" id="ARBA00023180"/>
    </source>
</evidence>
<dbReference type="Proteomes" id="UP000669133">
    <property type="component" value="Unassembled WGS sequence"/>
</dbReference>
<gene>
    <name evidence="21" type="ORF">I9W82_001530</name>
</gene>
<dbReference type="FunFam" id="2.60.40.420:FF:000024">
    <property type="entry name" value="FET5p Multicopper oxidase"/>
    <property type="match status" value="1"/>
</dbReference>
<evidence type="ECO:0000259" key="18">
    <source>
        <dbReference type="Pfam" id="PF00394"/>
    </source>
</evidence>
<feature type="compositionally biased region" description="Basic and acidic residues" evidence="15">
    <location>
        <begin position="624"/>
        <end position="635"/>
    </location>
</feature>
<dbReference type="AlphaFoldDB" id="A0A8H7ZD50"/>
<dbReference type="CDD" id="cd13877">
    <property type="entry name" value="CuRO_2_Fet3p_like"/>
    <property type="match status" value="1"/>
</dbReference>
<dbReference type="CDD" id="cd13899">
    <property type="entry name" value="CuRO_3_Fet3p"/>
    <property type="match status" value="1"/>
</dbReference>
<dbReference type="GO" id="GO:0005507">
    <property type="term" value="F:copper ion binding"/>
    <property type="evidence" value="ECO:0007669"/>
    <property type="project" value="InterPro"/>
</dbReference>
<comment type="subcellular location">
    <subcellularLocation>
        <location evidence="2">Cell membrane</location>
        <topology evidence="2">Single-pass membrane protein</topology>
    </subcellularLocation>
</comment>
<dbReference type="GO" id="GO:0033215">
    <property type="term" value="P:reductive iron assimilation"/>
    <property type="evidence" value="ECO:0007669"/>
    <property type="project" value="TreeGrafter"/>
</dbReference>
<reference evidence="21 22" key="1">
    <citation type="submission" date="2020-12" db="EMBL/GenBank/DDBJ databases">
        <title>Effect of drift, selection, and recombination on the evolution of hybrid genomes in Candida yeast pathogens.</title>
        <authorList>
            <person name="Mixao V."/>
            <person name="Ksiezopolska E."/>
            <person name="Saus E."/>
            <person name="Boekhout T."/>
            <person name="Gacser A."/>
            <person name="Gabaldon T."/>
        </authorList>
    </citation>
    <scope>NUCLEOTIDE SEQUENCE [LARGE SCALE GENOMIC DNA]</scope>
    <source>
        <strain evidence="21 22">BP57</strain>
    </source>
</reference>
<accession>A0A8H7ZD50</accession>
<evidence type="ECO:0000313" key="22">
    <source>
        <dbReference type="Proteomes" id="UP000669133"/>
    </source>
</evidence>
<dbReference type="OrthoDB" id="2121828at2759"/>
<dbReference type="GO" id="GO:0004322">
    <property type="term" value="F:ferroxidase activity"/>
    <property type="evidence" value="ECO:0007669"/>
    <property type="project" value="TreeGrafter"/>
</dbReference>
<keyword evidence="14" id="KW-0325">Glycoprotein</keyword>
<dbReference type="InterPro" id="IPR011707">
    <property type="entry name" value="Cu-oxidase-like_N"/>
</dbReference>
<evidence type="ECO:0000256" key="3">
    <source>
        <dbReference type="ARBA" id="ARBA00010609"/>
    </source>
</evidence>
<dbReference type="PANTHER" id="PTHR11709">
    <property type="entry name" value="MULTI-COPPER OXIDASE"/>
    <property type="match status" value="1"/>
</dbReference>
<dbReference type="GO" id="GO:0033573">
    <property type="term" value="C:high-affinity iron permease complex"/>
    <property type="evidence" value="ECO:0007669"/>
    <property type="project" value="TreeGrafter"/>
</dbReference>
<dbReference type="RefSeq" id="XP_067548766.1">
    <property type="nucleotide sequence ID" value="XM_067690286.1"/>
</dbReference>
<keyword evidence="5" id="KW-0406">Ion transport</keyword>
<dbReference type="Pfam" id="PF07731">
    <property type="entry name" value="Cu-oxidase_2"/>
    <property type="match status" value="1"/>
</dbReference>
<keyword evidence="8 17" id="KW-0732">Signal</keyword>
<evidence type="ECO:0000256" key="11">
    <source>
        <dbReference type="ARBA" id="ARBA00023002"/>
    </source>
</evidence>
<feature type="domain" description="Plastocyanin-like" evidence="18">
    <location>
        <begin position="155"/>
        <end position="300"/>
    </location>
</feature>
<dbReference type="PROSITE" id="PS00079">
    <property type="entry name" value="MULTICOPPER_OXIDASE1"/>
    <property type="match status" value="2"/>
</dbReference>
<evidence type="ECO:0000256" key="17">
    <source>
        <dbReference type="SAM" id="SignalP"/>
    </source>
</evidence>
<keyword evidence="7" id="KW-0479">Metal-binding</keyword>
<dbReference type="InterPro" id="IPR001117">
    <property type="entry name" value="Cu-oxidase_2nd"/>
</dbReference>